<keyword evidence="4" id="KW-0964">Secreted</keyword>
<dbReference type="SMART" id="SM00097">
    <property type="entry name" value="WNT1"/>
    <property type="match status" value="1"/>
</dbReference>
<keyword evidence="7" id="KW-1015">Disulfide bond</keyword>
<evidence type="ECO:0000256" key="8">
    <source>
        <dbReference type="RuleBase" id="RU003500"/>
    </source>
</evidence>
<dbReference type="CDD" id="cd19342">
    <property type="entry name" value="Wnt_Wnt10"/>
    <property type="match status" value="1"/>
</dbReference>
<dbReference type="EMBL" id="CALNXI010001450">
    <property type="protein sequence ID" value="CAH3169368.1"/>
    <property type="molecule type" value="Genomic_DNA"/>
</dbReference>
<evidence type="ECO:0000313" key="10">
    <source>
        <dbReference type="EMBL" id="CAH3169368.1"/>
    </source>
</evidence>
<evidence type="ECO:0000313" key="11">
    <source>
        <dbReference type="Proteomes" id="UP001159427"/>
    </source>
</evidence>
<feature type="chain" id="PRO_5045043912" description="Protein Wnt" evidence="9">
    <location>
        <begin position="22"/>
        <end position="360"/>
    </location>
</feature>
<organism evidence="10 11">
    <name type="scientific">Porites evermanni</name>
    <dbReference type="NCBI Taxonomy" id="104178"/>
    <lineage>
        <taxon>Eukaryota</taxon>
        <taxon>Metazoa</taxon>
        <taxon>Cnidaria</taxon>
        <taxon>Anthozoa</taxon>
        <taxon>Hexacorallia</taxon>
        <taxon>Scleractinia</taxon>
        <taxon>Fungiina</taxon>
        <taxon>Poritidae</taxon>
        <taxon>Porites</taxon>
    </lineage>
</organism>
<evidence type="ECO:0000256" key="6">
    <source>
        <dbReference type="ARBA" id="ARBA00022687"/>
    </source>
</evidence>
<feature type="signal peptide" evidence="9">
    <location>
        <begin position="1"/>
        <end position="21"/>
    </location>
</feature>
<keyword evidence="6 8" id="KW-0879">Wnt signaling pathway</keyword>
<evidence type="ECO:0000256" key="7">
    <source>
        <dbReference type="ARBA" id="ARBA00023157"/>
    </source>
</evidence>
<comment type="caution">
    <text evidence="10">The sequence shown here is derived from an EMBL/GenBank/DDBJ whole genome shotgun (WGS) entry which is preliminary data.</text>
</comment>
<comment type="function">
    <text evidence="8">Ligand for members of the frizzled family of seven transmembrane receptors.</text>
</comment>
<evidence type="ECO:0000256" key="1">
    <source>
        <dbReference type="ARBA" id="ARBA00004498"/>
    </source>
</evidence>
<accession>A0ABN8QVJ7</accession>
<name>A0ABN8QVJ7_9CNID</name>
<gene>
    <name evidence="10" type="ORF">PEVE_00006857</name>
</gene>
<proteinExistence type="inferred from homology"/>
<comment type="similarity">
    <text evidence="2 8">Belongs to the Wnt family.</text>
</comment>
<dbReference type="Pfam" id="PF00110">
    <property type="entry name" value="wnt"/>
    <property type="match status" value="1"/>
</dbReference>
<keyword evidence="5" id="KW-0272">Extracellular matrix</keyword>
<keyword evidence="9" id="KW-0732">Signal</keyword>
<evidence type="ECO:0000256" key="2">
    <source>
        <dbReference type="ARBA" id="ARBA00005683"/>
    </source>
</evidence>
<keyword evidence="3 8" id="KW-0217">Developmental protein</keyword>
<evidence type="ECO:0000256" key="4">
    <source>
        <dbReference type="ARBA" id="ARBA00022525"/>
    </source>
</evidence>
<dbReference type="PANTHER" id="PTHR12027:SF98">
    <property type="entry name" value="PROTEIN WNT"/>
    <property type="match status" value="1"/>
</dbReference>
<evidence type="ECO:0000256" key="9">
    <source>
        <dbReference type="SAM" id="SignalP"/>
    </source>
</evidence>
<dbReference type="PANTHER" id="PTHR12027">
    <property type="entry name" value="WNT RELATED"/>
    <property type="match status" value="1"/>
</dbReference>
<dbReference type="Gene3D" id="3.30.2460.20">
    <property type="match status" value="1"/>
</dbReference>
<reference evidence="10 11" key="1">
    <citation type="submission" date="2022-05" db="EMBL/GenBank/DDBJ databases">
        <authorList>
            <consortium name="Genoscope - CEA"/>
            <person name="William W."/>
        </authorList>
    </citation>
    <scope>NUCLEOTIDE SEQUENCE [LARGE SCALE GENOMIC DNA]</scope>
</reference>
<dbReference type="Proteomes" id="UP001159427">
    <property type="component" value="Unassembled WGS sequence"/>
</dbReference>
<dbReference type="InterPro" id="IPR005817">
    <property type="entry name" value="Wnt"/>
</dbReference>
<dbReference type="InterPro" id="IPR043158">
    <property type="entry name" value="Wnt_C"/>
</dbReference>
<evidence type="ECO:0000256" key="5">
    <source>
        <dbReference type="ARBA" id="ARBA00022530"/>
    </source>
</evidence>
<protein>
    <recommendedName>
        <fullName evidence="8">Protein Wnt</fullName>
    </recommendedName>
</protein>
<keyword evidence="11" id="KW-1185">Reference proteome</keyword>
<dbReference type="PRINTS" id="PR01349">
    <property type="entry name" value="WNTPROTEIN"/>
</dbReference>
<sequence length="360" mass="40129">MRFSRQAIALACVYMSLQVLANDTRFTGYDIFTSGVPLEVDPILNPNTVCKNTPSLSKEQMELCKSHADVVASALQGAQMAVHECQERFKYHRWNCSALETKNKNPLTSGLLARGFRETAFVHAIISAGMTQAIATSCSMGKLATCRCDETITGEGRGWSWGGCSDNALYGAKFAAKFMDSREKGSDIKSLMNQHNNQAGRLAVLDLMKTKCKCIGVSGSCSLKTCWKTVPDFGEIGTVLKEKYDFATTIRVSNRNRGKLRPFQRKLKAAHRDEFLRDLVFYESSPDYCRQDASLSIPGTKGRVCKVDSLGSDNCNNLCCDRGYDTVHMTIKSRCRCHFNWCCYVLCDECVENAWVTMCK</sequence>
<evidence type="ECO:0000256" key="3">
    <source>
        <dbReference type="ARBA" id="ARBA00022473"/>
    </source>
</evidence>
<comment type="subcellular location">
    <subcellularLocation>
        <location evidence="1 8">Secreted</location>
        <location evidence="1 8">Extracellular space</location>
        <location evidence="1 8">Extracellular matrix</location>
    </subcellularLocation>
</comment>